<organism evidence="1 2">
    <name type="scientific">Trametes pubescens</name>
    <name type="common">White-rot fungus</name>
    <dbReference type="NCBI Taxonomy" id="154538"/>
    <lineage>
        <taxon>Eukaryota</taxon>
        <taxon>Fungi</taxon>
        <taxon>Dikarya</taxon>
        <taxon>Basidiomycota</taxon>
        <taxon>Agaricomycotina</taxon>
        <taxon>Agaricomycetes</taxon>
        <taxon>Polyporales</taxon>
        <taxon>Polyporaceae</taxon>
        <taxon>Trametes</taxon>
    </lineage>
</organism>
<comment type="caution">
    <text evidence="1">The sequence shown here is derived from an EMBL/GenBank/DDBJ whole genome shotgun (WGS) entry which is preliminary data.</text>
</comment>
<evidence type="ECO:0000313" key="2">
    <source>
        <dbReference type="Proteomes" id="UP000184267"/>
    </source>
</evidence>
<dbReference type="EMBL" id="MNAD01001504">
    <property type="protein sequence ID" value="OJT04904.1"/>
    <property type="molecule type" value="Genomic_DNA"/>
</dbReference>
<keyword evidence="2" id="KW-1185">Reference proteome</keyword>
<protein>
    <submittedName>
        <fullName evidence="1">Uncharacterized protein</fullName>
    </submittedName>
</protein>
<evidence type="ECO:0000313" key="1">
    <source>
        <dbReference type="EMBL" id="OJT04904.1"/>
    </source>
</evidence>
<proteinExistence type="predicted"/>
<dbReference type="Proteomes" id="UP000184267">
    <property type="component" value="Unassembled WGS sequence"/>
</dbReference>
<name>A0A1M2VBG4_TRAPU</name>
<dbReference type="STRING" id="154538.A0A1M2VBG4"/>
<gene>
    <name evidence="1" type="ORF">TRAPUB_4331</name>
</gene>
<dbReference type="AlphaFoldDB" id="A0A1M2VBG4"/>
<sequence>MGRLWHNLTTLAPYDFEFAYADPTVLTGASALRGVRAPAALSSAAVAGTGASGAGRSFRVRVREG</sequence>
<accession>A0A1M2VBG4</accession>
<reference evidence="1 2" key="1">
    <citation type="submission" date="2016-10" db="EMBL/GenBank/DDBJ databases">
        <title>Genome sequence of the basidiomycete white-rot fungus Trametes pubescens.</title>
        <authorList>
            <person name="Makela M.R."/>
            <person name="Granchi Z."/>
            <person name="Peng M."/>
            <person name="De Vries R.P."/>
            <person name="Grigoriev I."/>
            <person name="Riley R."/>
            <person name="Hilden K."/>
        </authorList>
    </citation>
    <scope>NUCLEOTIDE SEQUENCE [LARGE SCALE GENOMIC DNA]</scope>
    <source>
        <strain evidence="1 2">FBCC735</strain>
    </source>
</reference>